<name>A0ABT4W0U4_9RHOB</name>
<reference evidence="5 6" key="1">
    <citation type="submission" date="2023-01" db="EMBL/GenBank/DDBJ databases">
        <authorList>
            <person name="Yoon J.-W."/>
        </authorList>
    </citation>
    <scope>NUCLEOTIDE SEQUENCE [LARGE SCALE GENOMIC DNA]</scope>
    <source>
        <strain evidence="5 6">KMU-50</strain>
    </source>
</reference>
<dbReference type="PANTHER" id="PTHR20854:SF4">
    <property type="entry name" value="INOSITOL-1-MONOPHOSPHATASE-RELATED"/>
    <property type="match status" value="1"/>
</dbReference>
<comment type="similarity">
    <text evidence="1">Belongs to the inositol monophosphatase superfamily.</text>
</comment>
<dbReference type="SUPFAM" id="SSF56655">
    <property type="entry name" value="Carbohydrate phosphatase"/>
    <property type="match status" value="1"/>
</dbReference>
<keyword evidence="2" id="KW-0479">Metal-binding</keyword>
<comment type="caution">
    <text evidence="5">The sequence shown here is derived from an EMBL/GenBank/DDBJ whole genome shotgun (WGS) entry which is preliminary data.</text>
</comment>
<dbReference type="Proteomes" id="UP001528040">
    <property type="component" value="Unassembled WGS sequence"/>
</dbReference>
<dbReference type="InterPro" id="IPR000760">
    <property type="entry name" value="Inositol_monophosphatase-like"/>
</dbReference>
<evidence type="ECO:0000313" key="6">
    <source>
        <dbReference type="Proteomes" id="UP001528040"/>
    </source>
</evidence>
<dbReference type="Gene3D" id="3.30.540.10">
    <property type="entry name" value="Fructose-1,6-Bisphosphatase, subunit A, domain 1"/>
    <property type="match status" value="1"/>
</dbReference>
<evidence type="ECO:0000313" key="5">
    <source>
        <dbReference type="EMBL" id="MDA5094134.1"/>
    </source>
</evidence>
<keyword evidence="6" id="KW-1185">Reference proteome</keyword>
<dbReference type="RefSeq" id="WP_271053847.1">
    <property type="nucleotide sequence ID" value="NZ_JAQIIO010000004.1"/>
</dbReference>
<gene>
    <name evidence="5" type="ORF">O2N63_08530</name>
</gene>
<sequence length="258" mass="27878">MTNAINEVSDVAKRIAMQASAIPMSHFRAPLNITDKADDSPVTIADQKTETFIRHALECSFPDHGIFGEEYGISGSLEGETWIVDPIDGTRSFITGSPLFGMLMGYLVEGEPRLGLVRMPALNETYVGVPGVGASCNDLPIRCRETQALDDALVYINEAERIQKMNPALFTRLCTIGHTRRMAYDCYPHALVASGQIDAVIDCGLEPYDYLPLVGLVHAAGGIITDWGGNALTLESDGRVVTAATPELHAQVLSVLND</sequence>
<dbReference type="EMBL" id="JAQIIO010000004">
    <property type="protein sequence ID" value="MDA5094134.1"/>
    <property type="molecule type" value="Genomic_DNA"/>
</dbReference>
<dbReference type="Gene3D" id="3.40.190.80">
    <property type="match status" value="1"/>
</dbReference>
<dbReference type="PANTHER" id="PTHR20854">
    <property type="entry name" value="INOSITOL MONOPHOSPHATASE"/>
    <property type="match status" value="1"/>
</dbReference>
<dbReference type="InterPro" id="IPR020583">
    <property type="entry name" value="Inositol_monoP_metal-BS"/>
</dbReference>
<evidence type="ECO:0000256" key="1">
    <source>
        <dbReference type="ARBA" id="ARBA00009759"/>
    </source>
</evidence>
<keyword evidence="3" id="KW-0378">Hydrolase</keyword>
<dbReference type="PRINTS" id="PR00377">
    <property type="entry name" value="IMPHPHTASES"/>
</dbReference>
<keyword evidence="4" id="KW-0460">Magnesium</keyword>
<proteinExistence type="inferred from homology"/>
<dbReference type="Pfam" id="PF00459">
    <property type="entry name" value="Inositol_P"/>
    <property type="match status" value="1"/>
</dbReference>
<evidence type="ECO:0000256" key="4">
    <source>
        <dbReference type="ARBA" id="ARBA00022842"/>
    </source>
</evidence>
<dbReference type="PROSITE" id="PS00629">
    <property type="entry name" value="IMP_1"/>
    <property type="match status" value="1"/>
</dbReference>
<evidence type="ECO:0000256" key="2">
    <source>
        <dbReference type="ARBA" id="ARBA00022723"/>
    </source>
</evidence>
<organism evidence="5 6">
    <name type="scientific">Aliiroseovarius salicola</name>
    <dbReference type="NCBI Taxonomy" id="3009082"/>
    <lineage>
        <taxon>Bacteria</taxon>
        <taxon>Pseudomonadati</taxon>
        <taxon>Pseudomonadota</taxon>
        <taxon>Alphaproteobacteria</taxon>
        <taxon>Rhodobacterales</taxon>
        <taxon>Paracoccaceae</taxon>
        <taxon>Aliiroseovarius</taxon>
    </lineage>
</organism>
<accession>A0ABT4W0U4</accession>
<protein>
    <submittedName>
        <fullName evidence="5">Inositol monophosphatase</fullName>
    </submittedName>
</protein>
<evidence type="ECO:0000256" key="3">
    <source>
        <dbReference type="ARBA" id="ARBA00022801"/>
    </source>
</evidence>